<dbReference type="EC" id="2.7.13.3" evidence="2"/>
<dbReference type="PANTHER" id="PTHR42878:SF7">
    <property type="entry name" value="SENSOR HISTIDINE KINASE GLRK"/>
    <property type="match status" value="1"/>
</dbReference>
<dbReference type="PANTHER" id="PTHR42878">
    <property type="entry name" value="TWO-COMPONENT HISTIDINE KINASE"/>
    <property type="match status" value="1"/>
</dbReference>
<dbReference type="InterPro" id="IPR036890">
    <property type="entry name" value="HATPase_C_sf"/>
</dbReference>
<keyword evidence="11" id="KW-1185">Reference proteome</keyword>
<evidence type="ECO:0000256" key="4">
    <source>
        <dbReference type="ARBA" id="ARBA00022741"/>
    </source>
</evidence>
<dbReference type="Proteomes" id="UP000322077">
    <property type="component" value="Unassembled WGS sequence"/>
</dbReference>
<dbReference type="InterPro" id="IPR017181">
    <property type="entry name" value="Sig_transdc_His_kin_CHASE2"/>
</dbReference>
<evidence type="ECO:0000256" key="6">
    <source>
        <dbReference type="ARBA" id="ARBA00022840"/>
    </source>
</evidence>
<dbReference type="GO" id="GO:0007234">
    <property type="term" value="P:osmosensory signaling via phosphorelay pathway"/>
    <property type="evidence" value="ECO:0007669"/>
    <property type="project" value="TreeGrafter"/>
</dbReference>
<keyword evidence="8" id="KW-0812">Transmembrane</keyword>
<dbReference type="EMBL" id="VTOU01000001">
    <property type="protein sequence ID" value="TZG29659.1"/>
    <property type="molecule type" value="Genomic_DNA"/>
</dbReference>
<accession>A0A5D9CDC6</accession>
<keyword evidence="3" id="KW-0808">Transferase</keyword>
<dbReference type="SUPFAM" id="SSF55874">
    <property type="entry name" value="ATPase domain of HSP90 chaperone/DNA topoisomerase II/histidine kinase"/>
    <property type="match status" value="1"/>
</dbReference>
<keyword evidence="6" id="KW-0067">ATP-binding</keyword>
<dbReference type="Gene3D" id="3.30.565.10">
    <property type="entry name" value="Histidine kinase-like ATPase, C-terminal domain"/>
    <property type="match status" value="1"/>
</dbReference>
<gene>
    <name evidence="10" type="ORF">FYJ91_03215</name>
</gene>
<keyword evidence="8" id="KW-1133">Transmembrane helix</keyword>
<evidence type="ECO:0000313" key="11">
    <source>
        <dbReference type="Proteomes" id="UP000322077"/>
    </source>
</evidence>
<dbReference type="CDD" id="cd00075">
    <property type="entry name" value="HATPase"/>
    <property type="match status" value="1"/>
</dbReference>
<reference evidence="10 11" key="1">
    <citation type="submission" date="2019-08" db="EMBL/GenBank/DDBJ databases">
        <authorList>
            <person name="Wang G."/>
            <person name="Xu Z."/>
        </authorList>
    </citation>
    <scope>NUCLEOTIDE SEQUENCE [LARGE SCALE GENOMIC DNA]</scope>
    <source>
        <strain evidence="10 11">ZX</strain>
    </source>
</reference>
<dbReference type="AlphaFoldDB" id="A0A5D9CDC6"/>
<dbReference type="InterPro" id="IPR007890">
    <property type="entry name" value="CHASE2"/>
</dbReference>
<proteinExistence type="predicted"/>
<comment type="caution">
    <text evidence="10">The sequence shown here is derived from an EMBL/GenBank/DDBJ whole genome shotgun (WGS) entry which is preliminary data.</text>
</comment>
<evidence type="ECO:0000313" key="10">
    <source>
        <dbReference type="EMBL" id="TZG29659.1"/>
    </source>
</evidence>
<dbReference type="SMART" id="SM00387">
    <property type="entry name" value="HATPase_c"/>
    <property type="match status" value="1"/>
</dbReference>
<evidence type="ECO:0000256" key="2">
    <source>
        <dbReference type="ARBA" id="ARBA00012438"/>
    </source>
</evidence>
<dbReference type="InterPro" id="IPR003594">
    <property type="entry name" value="HATPase_dom"/>
</dbReference>
<feature type="domain" description="Histidine kinase" evidence="9">
    <location>
        <begin position="547"/>
        <end position="751"/>
    </location>
</feature>
<dbReference type="GO" id="GO:0000155">
    <property type="term" value="F:phosphorelay sensor kinase activity"/>
    <property type="evidence" value="ECO:0007669"/>
    <property type="project" value="InterPro"/>
</dbReference>
<feature type="transmembrane region" description="Helical" evidence="8">
    <location>
        <begin position="306"/>
        <end position="324"/>
    </location>
</feature>
<dbReference type="PRINTS" id="PR00344">
    <property type="entry name" value="BCTRLSENSOR"/>
</dbReference>
<protein>
    <recommendedName>
        <fullName evidence="2">histidine kinase</fullName>
        <ecNumber evidence="2">2.7.13.3</ecNumber>
    </recommendedName>
</protein>
<dbReference type="InterPro" id="IPR004358">
    <property type="entry name" value="Sig_transdc_His_kin-like_C"/>
</dbReference>
<dbReference type="InterPro" id="IPR036097">
    <property type="entry name" value="HisK_dim/P_sf"/>
</dbReference>
<keyword evidence="5" id="KW-0418">Kinase</keyword>
<evidence type="ECO:0000256" key="5">
    <source>
        <dbReference type="ARBA" id="ARBA00022777"/>
    </source>
</evidence>
<dbReference type="Pfam" id="PF05226">
    <property type="entry name" value="CHASE2"/>
    <property type="match status" value="1"/>
</dbReference>
<dbReference type="InterPro" id="IPR005467">
    <property type="entry name" value="His_kinase_dom"/>
</dbReference>
<dbReference type="GO" id="GO:0030295">
    <property type="term" value="F:protein kinase activator activity"/>
    <property type="evidence" value="ECO:0007669"/>
    <property type="project" value="TreeGrafter"/>
</dbReference>
<evidence type="ECO:0000256" key="8">
    <source>
        <dbReference type="SAM" id="Phobius"/>
    </source>
</evidence>
<feature type="transmembrane region" description="Helical" evidence="8">
    <location>
        <begin position="25"/>
        <end position="46"/>
    </location>
</feature>
<dbReference type="SUPFAM" id="SSF47384">
    <property type="entry name" value="Homodimeric domain of signal transducing histidine kinase"/>
    <property type="match status" value="1"/>
</dbReference>
<evidence type="ECO:0000259" key="9">
    <source>
        <dbReference type="PROSITE" id="PS50109"/>
    </source>
</evidence>
<dbReference type="SMART" id="SM01080">
    <property type="entry name" value="CHASE2"/>
    <property type="match status" value="1"/>
</dbReference>
<dbReference type="InterPro" id="IPR050351">
    <property type="entry name" value="BphY/WalK/GraS-like"/>
</dbReference>
<sequence length="753" mass="81171">MERAANTKGGRQKVSNGNPAVPRRLYAEWLAVAIVASLLVATLVWARVTVRLDNILYDRALEADRRTPPDDILIVAIDSASLRQIGAWPWPRSVHAQLLDRLAAAKPKAVGYDVLFVEPTEQDAALASAMRRVPTYLPLLVDVPGTNGAPFDAIDPAGDLKAAAAGIAHVNVGFDGDRVIRQVNLEEGGGGQSWIQLAAAMAGTKPDPAIDTKRPGLWQERPVLIPYGGGAGHFQTVSFTDVLSGNIPAEFLHGRYILVGATANGMGDSYPTPSTGDTSQMSGVEIQAHLLDALLHGHVITPASPIVQLAVALAALWIMLLGFLRLGPSATGYLLLGLLIAILGGSLALLHWGRLWVPPGATLMGLLFVYPLWGWRRLHTLSLYMTEELRVLEHERDDLPQAAAVASREVTTQAALLRGAIDRLRDLRRFLADAITHLPDALFVTDLEGRISLSNDEARTLAERLGLDGGRGAAVGPLLETLGAAPIDADGPSEGGIDLRDDQERSYELRWVAQHDAADRRIGWIVRIADTTRLKQAERGREEALELLSHDMRAPQSAILTMITQEGAGMPTDLAARIARQARRTLDLAENFVQLARAEAKPIDEDEVDLADVLIDSADALWTQSRARGVVVDLETPDEPPLLPGDRQLLTRAVTNLLSNAIKYSDEGGRVSCVLTHCTEKARLVITDKGVGMTEAEQGRLFQRFARGRREGVGLGLALVDTVVRRHGGTIACETAPGEGTRFTIDLPLANAA</sequence>
<evidence type="ECO:0000256" key="3">
    <source>
        <dbReference type="ARBA" id="ARBA00022679"/>
    </source>
</evidence>
<evidence type="ECO:0000256" key="1">
    <source>
        <dbReference type="ARBA" id="ARBA00000085"/>
    </source>
</evidence>
<keyword evidence="7" id="KW-0902">Two-component regulatory system</keyword>
<dbReference type="Pfam" id="PF02518">
    <property type="entry name" value="HATPase_c"/>
    <property type="match status" value="1"/>
</dbReference>
<feature type="transmembrane region" description="Helical" evidence="8">
    <location>
        <begin position="331"/>
        <end position="350"/>
    </location>
</feature>
<organism evidence="10 11">
    <name type="scientific">Sphingomonas montanisoli</name>
    <dbReference type="NCBI Taxonomy" id="2606412"/>
    <lineage>
        <taxon>Bacteria</taxon>
        <taxon>Pseudomonadati</taxon>
        <taxon>Pseudomonadota</taxon>
        <taxon>Alphaproteobacteria</taxon>
        <taxon>Sphingomonadales</taxon>
        <taxon>Sphingomonadaceae</taxon>
        <taxon>Sphingomonas</taxon>
    </lineage>
</organism>
<evidence type="ECO:0000256" key="7">
    <source>
        <dbReference type="ARBA" id="ARBA00023012"/>
    </source>
</evidence>
<dbReference type="Gene3D" id="3.30.450.20">
    <property type="entry name" value="PAS domain"/>
    <property type="match status" value="1"/>
</dbReference>
<name>A0A5D9CDC6_9SPHN</name>
<dbReference type="PROSITE" id="PS50109">
    <property type="entry name" value="HIS_KIN"/>
    <property type="match status" value="1"/>
</dbReference>
<keyword evidence="4" id="KW-0547">Nucleotide-binding</keyword>
<dbReference type="PIRSF" id="PIRSF037347">
    <property type="entry name" value="STHK_CHASE2_PAS_prd"/>
    <property type="match status" value="1"/>
</dbReference>
<dbReference type="GO" id="GO:0005524">
    <property type="term" value="F:ATP binding"/>
    <property type="evidence" value="ECO:0007669"/>
    <property type="project" value="UniProtKB-KW"/>
</dbReference>
<dbReference type="GO" id="GO:0000156">
    <property type="term" value="F:phosphorelay response regulator activity"/>
    <property type="evidence" value="ECO:0007669"/>
    <property type="project" value="TreeGrafter"/>
</dbReference>
<comment type="catalytic activity">
    <reaction evidence="1">
        <text>ATP + protein L-histidine = ADP + protein N-phospho-L-histidine.</text>
        <dbReference type="EC" id="2.7.13.3"/>
    </reaction>
</comment>
<keyword evidence="8" id="KW-0472">Membrane</keyword>